<feature type="transmembrane region" description="Helical" evidence="3">
    <location>
        <begin position="116"/>
        <end position="136"/>
    </location>
</feature>
<dbReference type="RefSeq" id="WP_111371726.1">
    <property type="nucleotide sequence ID" value="NZ_CP029480.1"/>
</dbReference>
<dbReference type="InterPro" id="IPR043130">
    <property type="entry name" value="CDP-OH_PTrfase_TM_dom"/>
</dbReference>
<protein>
    <submittedName>
        <fullName evidence="4">CDP-alcohol phosphatidyltransferase</fullName>
    </submittedName>
</protein>
<dbReference type="AlphaFoldDB" id="A0A2Z4GC77"/>
<organism evidence="4 5">
    <name type="scientific">Arcticibacterium luteifluviistationis</name>
    <dbReference type="NCBI Taxonomy" id="1784714"/>
    <lineage>
        <taxon>Bacteria</taxon>
        <taxon>Pseudomonadati</taxon>
        <taxon>Bacteroidota</taxon>
        <taxon>Cytophagia</taxon>
        <taxon>Cytophagales</taxon>
        <taxon>Leadbetterellaceae</taxon>
        <taxon>Arcticibacterium</taxon>
    </lineage>
</organism>
<dbReference type="KEGG" id="als:DJ013_10275"/>
<evidence type="ECO:0000256" key="3">
    <source>
        <dbReference type="SAM" id="Phobius"/>
    </source>
</evidence>
<dbReference type="EMBL" id="CP029480">
    <property type="protein sequence ID" value="AWV98533.1"/>
    <property type="molecule type" value="Genomic_DNA"/>
</dbReference>
<evidence type="ECO:0000256" key="1">
    <source>
        <dbReference type="ARBA" id="ARBA00022679"/>
    </source>
</evidence>
<sequence>MSKLSPDHKFLDFSDYGRSMAKLIVSNLINTKVTPIQLTLAFGVSGLLAVYCIFKGYFILAGVFLILKSILDAADGELARQKNTPSYVGRYLDSIFDILLNLILLLLIGHLSQSPLWLTLLAFICVQMQGTLYNYYYVILRNISVDGDQTSKVFEQKTPKAFEGEKQSTVNTMFLIFQVLYSFFDRTIQILDNNAHRSKNYPNWFMSLVSIYGLGFQLLIIAIFLAFGKMTLIIPFFIGYTILLPFMILVRKALK</sequence>
<dbReference type="Gene3D" id="1.20.120.1760">
    <property type="match status" value="1"/>
</dbReference>
<dbReference type="InterPro" id="IPR000462">
    <property type="entry name" value="CDP-OH_P_trans"/>
</dbReference>
<dbReference type="Pfam" id="PF01066">
    <property type="entry name" value="CDP-OH_P_transf"/>
    <property type="match status" value="1"/>
</dbReference>
<reference evidence="4 5" key="1">
    <citation type="submission" date="2018-05" db="EMBL/GenBank/DDBJ databases">
        <title>Complete genome sequence of Arcticibacterium luteifluviistationis SM1504T, a cytophagaceae bacterium isolated from Arctic surface seawater.</title>
        <authorList>
            <person name="Li Y."/>
            <person name="Qin Q.-L."/>
        </authorList>
    </citation>
    <scope>NUCLEOTIDE SEQUENCE [LARGE SCALE GENOMIC DNA]</scope>
    <source>
        <strain evidence="4 5">SM1504</strain>
    </source>
</reference>
<dbReference type="Proteomes" id="UP000249873">
    <property type="component" value="Chromosome"/>
</dbReference>
<keyword evidence="3" id="KW-0812">Transmembrane</keyword>
<dbReference type="PROSITE" id="PS00379">
    <property type="entry name" value="CDP_ALCOHOL_P_TRANSF"/>
    <property type="match status" value="1"/>
</dbReference>
<feature type="transmembrane region" description="Helical" evidence="3">
    <location>
        <begin position="40"/>
        <end position="67"/>
    </location>
</feature>
<feature type="transmembrane region" description="Helical" evidence="3">
    <location>
        <begin position="88"/>
        <end position="110"/>
    </location>
</feature>
<dbReference type="OrthoDB" id="1198827at2"/>
<keyword evidence="3" id="KW-1133">Transmembrane helix</keyword>
<proteinExistence type="inferred from homology"/>
<dbReference type="GO" id="GO:0008654">
    <property type="term" value="P:phospholipid biosynthetic process"/>
    <property type="evidence" value="ECO:0007669"/>
    <property type="project" value="InterPro"/>
</dbReference>
<keyword evidence="3" id="KW-0472">Membrane</keyword>
<feature type="transmembrane region" description="Helical" evidence="3">
    <location>
        <begin position="204"/>
        <end position="226"/>
    </location>
</feature>
<accession>A0A2Z4GC77</accession>
<name>A0A2Z4GC77_9BACT</name>
<evidence type="ECO:0000313" key="5">
    <source>
        <dbReference type="Proteomes" id="UP000249873"/>
    </source>
</evidence>
<dbReference type="GO" id="GO:0016020">
    <property type="term" value="C:membrane"/>
    <property type="evidence" value="ECO:0007669"/>
    <property type="project" value="InterPro"/>
</dbReference>
<comment type="similarity">
    <text evidence="2">Belongs to the CDP-alcohol phosphatidyltransferase class-I family.</text>
</comment>
<keyword evidence="5" id="KW-1185">Reference proteome</keyword>
<dbReference type="GO" id="GO:0016780">
    <property type="term" value="F:phosphotransferase activity, for other substituted phosphate groups"/>
    <property type="evidence" value="ECO:0007669"/>
    <property type="project" value="InterPro"/>
</dbReference>
<evidence type="ECO:0000313" key="4">
    <source>
        <dbReference type="EMBL" id="AWV98533.1"/>
    </source>
</evidence>
<evidence type="ECO:0000256" key="2">
    <source>
        <dbReference type="RuleBase" id="RU003750"/>
    </source>
</evidence>
<keyword evidence="1 2" id="KW-0808">Transferase</keyword>
<feature type="transmembrane region" description="Helical" evidence="3">
    <location>
        <begin position="232"/>
        <end position="250"/>
    </location>
</feature>
<dbReference type="InterPro" id="IPR048254">
    <property type="entry name" value="CDP_ALCOHOL_P_TRANSF_CS"/>
</dbReference>
<gene>
    <name evidence="4" type="ORF">DJ013_10275</name>
</gene>